<dbReference type="PANTHER" id="PTHR43739:SF5">
    <property type="entry name" value="EXO-ALPHA-SIALIDASE"/>
    <property type="match status" value="1"/>
</dbReference>
<dbReference type="CDD" id="cd15482">
    <property type="entry name" value="Sialidase_non-viral"/>
    <property type="match status" value="1"/>
</dbReference>
<dbReference type="PANTHER" id="PTHR43739">
    <property type="entry name" value="XYLOGLUCANASE (EUROFUNG)"/>
    <property type="match status" value="1"/>
</dbReference>
<evidence type="ECO:0000313" key="2">
    <source>
        <dbReference type="Proteomes" id="UP000598971"/>
    </source>
</evidence>
<evidence type="ECO:0008006" key="3">
    <source>
        <dbReference type="Google" id="ProtNLM"/>
    </source>
</evidence>
<keyword evidence="2" id="KW-1185">Reference proteome</keyword>
<proteinExistence type="predicted"/>
<dbReference type="EMBL" id="WHPF01000011">
    <property type="protein sequence ID" value="NNV56898.1"/>
    <property type="molecule type" value="Genomic_DNA"/>
</dbReference>
<sequence length="797" mass="86713">MHTKGKQILILVLLLLICVAQHNVLLGQSPANWQKIGPGGGGATYIPTFSYHSPNNFMLRCDMTGAYLTHNGGTDYSQINFANGSHSFAYDAADSNIIYAGGIALQKSIDGGKTWQQIFPAPAEITEISYSGDHAECTITTTPNSLYKSSYGTINAICVDAVNGYLFCTMGAHFFYSANGGKTWATIPLQQPADYIYTNTTGLKNEVFIFTEGSTYVFNKTTHQIKARPLPAAMQPAFSFAGGTMAANGKLVLYALHNRKAQLIAGISTRTDIWSSTDNGLSWHTITDSLITNSQTGQPGYTKIACAAFEAEKAYVVCSLYETKKTNDTTIYWYGTLATTNAGKQWKWVWKGGGGSAQYGVKDGVGVANLQDAWTEPAFGGEFIQLADAGVYPHNGNICVITDWYRVMKTMDGGNTWQQIYSKPAADGTFSSGGLDVTTAYGVHVDPFDSNHVAISFTDIGYHHSYNGGKSWQRSVSGVPAAWVNTCYWVVFDPKVKNKLWAAWSGMHDIPRGKMTRNPAWKTNFKGGICVSEDGGNNWVPQTTGIGDDALTTCIAIDTSSVSGNRTLYAAIYNKGIYKSVDDGKTWQLKNNGIEANTCVFNISIAANGTLFITVAPTPEHADGKKGMAYYSGAVYRSINGGDSWQPLNVTSHPFFPVNITTDPGNSNTIYLACWASIDLSDLVGGDITKANGGNTMIPMNGGIFRSVDGGNTWSSIFDKNQYVYAVTVDPFHKGRFYCNTFNKAAYRSDDNGNSWQTIKGYDFHWGHRIIADPIHPDKIYITTYGSGVWHGTPMVQ</sequence>
<name>A0A8J8JUD0_9BACT</name>
<dbReference type="InterPro" id="IPR052025">
    <property type="entry name" value="Xyloglucanase_GH74"/>
</dbReference>
<protein>
    <recommendedName>
        <fullName evidence="3">Sortilin N-terminal domain-containing protein</fullName>
    </recommendedName>
</protein>
<dbReference type="Gene3D" id="2.130.10.10">
    <property type="entry name" value="YVTN repeat-like/Quinoprotein amine dehydrogenase"/>
    <property type="match status" value="4"/>
</dbReference>
<dbReference type="RefSeq" id="WP_171608840.1">
    <property type="nucleotide sequence ID" value="NZ_WHPF01000011.1"/>
</dbReference>
<dbReference type="GO" id="GO:0010411">
    <property type="term" value="P:xyloglucan metabolic process"/>
    <property type="evidence" value="ECO:0007669"/>
    <property type="project" value="TreeGrafter"/>
</dbReference>
<accession>A0A8J8JUD0</accession>
<dbReference type="Proteomes" id="UP000598971">
    <property type="component" value="Unassembled WGS sequence"/>
</dbReference>
<dbReference type="AlphaFoldDB" id="A0A8J8JUD0"/>
<comment type="caution">
    <text evidence="1">The sequence shown here is derived from an EMBL/GenBank/DDBJ whole genome shotgun (WGS) entry which is preliminary data.</text>
</comment>
<dbReference type="SUPFAM" id="SSF110296">
    <property type="entry name" value="Oligoxyloglucan reducing end-specific cellobiohydrolase"/>
    <property type="match status" value="2"/>
</dbReference>
<reference evidence="1" key="1">
    <citation type="submission" date="2019-10" db="EMBL/GenBank/DDBJ databases">
        <title>Draft genome sequence of Panacibacter sp. KCS-6.</title>
        <authorList>
            <person name="Yim K.J."/>
        </authorList>
    </citation>
    <scope>NUCLEOTIDE SEQUENCE</scope>
    <source>
        <strain evidence="1">KCS-6</strain>
    </source>
</reference>
<dbReference type="InterPro" id="IPR015943">
    <property type="entry name" value="WD40/YVTN_repeat-like_dom_sf"/>
</dbReference>
<gene>
    <name evidence="1" type="ORF">GD597_15605</name>
</gene>
<organism evidence="1 2">
    <name type="scientific">Limnovirga soli</name>
    <dbReference type="NCBI Taxonomy" id="2656915"/>
    <lineage>
        <taxon>Bacteria</taxon>
        <taxon>Pseudomonadati</taxon>
        <taxon>Bacteroidota</taxon>
        <taxon>Chitinophagia</taxon>
        <taxon>Chitinophagales</taxon>
        <taxon>Chitinophagaceae</taxon>
        <taxon>Limnovirga</taxon>
    </lineage>
</organism>
<evidence type="ECO:0000313" key="1">
    <source>
        <dbReference type="EMBL" id="NNV56898.1"/>
    </source>
</evidence>